<evidence type="ECO:0000313" key="11">
    <source>
        <dbReference type="Proteomes" id="UP000610558"/>
    </source>
</evidence>
<keyword evidence="3 8" id="KW-0349">Heme</keyword>
<dbReference type="GO" id="GO:0020037">
    <property type="term" value="F:heme binding"/>
    <property type="evidence" value="ECO:0007669"/>
    <property type="project" value="InterPro"/>
</dbReference>
<evidence type="ECO:0000256" key="9">
    <source>
        <dbReference type="RuleBase" id="RU000461"/>
    </source>
</evidence>
<keyword evidence="7 9" id="KW-0503">Monooxygenase</keyword>
<organism evidence="10 11">
    <name type="scientific">Spongiibacter pelagi</name>
    <dbReference type="NCBI Taxonomy" id="2760804"/>
    <lineage>
        <taxon>Bacteria</taxon>
        <taxon>Pseudomonadati</taxon>
        <taxon>Pseudomonadota</taxon>
        <taxon>Gammaproteobacteria</taxon>
        <taxon>Cellvibrionales</taxon>
        <taxon>Spongiibacteraceae</taxon>
        <taxon>Spongiibacter</taxon>
    </lineage>
</organism>
<dbReference type="InterPro" id="IPR017972">
    <property type="entry name" value="Cyt_P450_CS"/>
</dbReference>
<dbReference type="GO" id="GO:0016125">
    <property type="term" value="P:sterol metabolic process"/>
    <property type="evidence" value="ECO:0007669"/>
    <property type="project" value="TreeGrafter"/>
</dbReference>
<keyword evidence="6 8" id="KW-0408">Iron</keyword>
<evidence type="ECO:0000256" key="2">
    <source>
        <dbReference type="ARBA" id="ARBA00010617"/>
    </source>
</evidence>
<dbReference type="InterPro" id="IPR036396">
    <property type="entry name" value="Cyt_P450_sf"/>
</dbReference>
<name>A0A927GV82_9GAMM</name>
<proteinExistence type="inferred from homology"/>
<dbReference type="GO" id="GO:0005506">
    <property type="term" value="F:iron ion binding"/>
    <property type="evidence" value="ECO:0007669"/>
    <property type="project" value="InterPro"/>
</dbReference>
<dbReference type="Gene3D" id="1.10.630.10">
    <property type="entry name" value="Cytochrome P450"/>
    <property type="match status" value="1"/>
</dbReference>
<comment type="cofactor">
    <cofactor evidence="1 8">
        <name>heme</name>
        <dbReference type="ChEBI" id="CHEBI:30413"/>
    </cofactor>
</comment>
<gene>
    <name evidence="10" type="ORF">IB286_02155</name>
</gene>
<dbReference type="InterPro" id="IPR002403">
    <property type="entry name" value="Cyt_P450_E_grp-IV"/>
</dbReference>
<evidence type="ECO:0000256" key="1">
    <source>
        <dbReference type="ARBA" id="ARBA00001971"/>
    </source>
</evidence>
<dbReference type="SUPFAM" id="SSF48264">
    <property type="entry name" value="Cytochrome P450"/>
    <property type="match status" value="1"/>
</dbReference>
<keyword evidence="11" id="KW-1185">Reference proteome</keyword>
<evidence type="ECO:0000256" key="8">
    <source>
        <dbReference type="PIRSR" id="PIRSR602403-1"/>
    </source>
</evidence>
<dbReference type="PANTHER" id="PTHR24286">
    <property type="entry name" value="CYTOCHROME P450 26"/>
    <property type="match status" value="1"/>
</dbReference>
<evidence type="ECO:0000256" key="3">
    <source>
        <dbReference type="ARBA" id="ARBA00022617"/>
    </source>
</evidence>
<dbReference type="PROSITE" id="PS00086">
    <property type="entry name" value="CYTOCHROME_P450"/>
    <property type="match status" value="1"/>
</dbReference>
<dbReference type="GO" id="GO:0004497">
    <property type="term" value="F:monooxygenase activity"/>
    <property type="evidence" value="ECO:0007669"/>
    <property type="project" value="UniProtKB-KW"/>
</dbReference>
<keyword evidence="4 8" id="KW-0479">Metal-binding</keyword>
<evidence type="ECO:0000256" key="7">
    <source>
        <dbReference type="ARBA" id="ARBA00023033"/>
    </source>
</evidence>
<dbReference type="GO" id="GO:0016705">
    <property type="term" value="F:oxidoreductase activity, acting on paired donors, with incorporation or reduction of molecular oxygen"/>
    <property type="evidence" value="ECO:0007669"/>
    <property type="project" value="InterPro"/>
</dbReference>
<evidence type="ECO:0000256" key="6">
    <source>
        <dbReference type="ARBA" id="ARBA00023004"/>
    </source>
</evidence>
<keyword evidence="5 9" id="KW-0560">Oxidoreductase</keyword>
<dbReference type="RefSeq" id="WP_190762010.1">
    <property type="nucleotide sequence ID" value="NZ_JACXLD010000001.1"/>
</dbReference>
<dbReference type="AlphaFoldDB" id="A0A927GV82"/>
<comment type="similarity">
    <text evidence="2 9">Belongs to the cytochrome P450 family.</text>
</comment>
<reference evidence="10" key="1">
    <citation type="submission" date="2020-09" db="EMBL/GenBank/DDBJ databases">
        <authorList>
            <person name="Yoon J.-W."/>
        </authorList>
    </citation>
    <scope>NUCLEOTIDE SEQUENCE</scope>
    <source>
        <strain evidence="10">KMU-158</strain>
    </source>
</reference>
<dbReference type="PRINTS" id="PR00465">
    <property type="entry name" value="EP450IV"/>
</dbReference>
<dbReference type="InterPro" id="IPR001128">
    <property type="entry name" value="Cyt_P450"/>
</dbReference>
<feature type="binding site" description="axial binding residue" evidence="8">
    <location>
        <position position="400"/>
    </location>
    <ligand>
        <name>heme</name>
        <dbReference type="ChEBI" id="CHEBI:30413"/>
    </ligand>
    <ligandPart>
        <name>Fe</name>
        <dbReference type="ChEBI" id="CHEBI:18248"/>
    </ligandPart>
</feature>
<protein>
    <submittedName>
        <fullName evidence="10">Cytochrome P450</fullName>
    </submittedName>
</protein>
<dbReference type="PANTHER" id="PTHR24286:SF24">
    <property type="entry name" value="LANOSTEROL 14-ALPHA DEMETHYLASE"/>
    <property type="match status" value="1"/>
</dbReference>
<sequence length="453" mass="52261">MATALTHDYREHKDNHDLKHIPGTFGPPIIGHTFPLVRDLYGTIEKQYRTFGPVSRFGLAGFKGVLLIGPDLFQQVYLDKDKNFSAEMGYRGSLGRYYRGALLLRDHEEHKFQRRMMQSAFKNDAMKGYIDTMGPMIGEAVESWGDTPNMKFFPAIKQNLLDVAGKIFVGLDPDNAEADKMNQAFTDVANGMMGIITAEIPGTKHYKAKKQERYLKGFYRSLIEERRKGDGKDTFTYFVKEKTEDGEYFSDEDIESAMSFLLFAAHDTTTSALSHLMYYLGQDLETQQRLRDEVMAIDKEFLEYEDLDKMPLAEIAVKEALRLHPSVMMMQRRTINECELGGYRIPADTILFMTPMHTQRMAEYWDNPEKFDIDRWLEPRMEHKRHSFSFVGFGGGAHKCIGMHFALMQVKNFLHQFLRRYEVKLADHAKPDMQTVPLPKPSDDLPIVLRKIA</sequence>
<dbReference type="PRINTS" id="PR00385">
    <property type="entry name" value="P450"/>
</dbReference>
<dbReference type="EMBL" id="JACXLD010000001">
    <property type="protein sequence ID" value="MBD2857793.1"/>
    <property type="molecule type" value="Genomic_DNA"/>
</dbReference>
<evidence type="ECO:0000313" key="10">
    <source>
        <dbReference type="EMBL" id="MBD2857793.1"/>
    </source>
</evidence>
<dbReference type="Pfam" id="PF00067">
    <property type="entry name" value="p450"/>
    <property type="match status" value="1"/>
</dbReference>
<dbReference type="Proteomes" id="UP000610558">
    <property type="component" value="Unassembled WGS sequence"/>
</dbReference>
<accession>A0A927GV82</accession>
<evidence type="ECO:0000256" key="4">
    <source>
        <dbReference type="ARBA" id="ARBA00022723"/>
    </source>
</evidence>
<evidence type="ECO:0000256" key="5">
    <source>
        <dbReference type="ARBA" id="ARBA00023002"/>
    </source>
</evidence>
<comment type="caution">
    <text evidence="10">The sequence shown here is derived from an EMBL/GenBank/DDBJ whole genome shotgun (WGS) entry which is preliminary data.</text>
</comment>